<evidence type="ECO:0008006" key="4">
    <source>
        <dbReference type="Google" id="ProtNLM"/>
    </source>
</evidence>
<keyword evidence="3" id="KW-1185">Reference proteome</keyword>
<proteinExistence type="predicted"/>
<dbReference type="EMBL" id="SBKN01000001">
    <property type="protein sequence ID" value="RXR24231.1"/>
    <property type="molecule type" value="Genomic_DNA"/>
</dbReference>
<dbReference type="RefSeq" id="WP_129460209.1">
    <property type="nucleotide sequence ID" value="NZ_SBKN01000001.1"/>
</dbReference>
<protein>
    <recommendedName>
        <fullName evidence="4">DUF4190 domain-containing protein</fullName>
    </recommendedName>
</protein>
<gene>
    <name evidence="2" type="ORF">EQG61_01980</name>
</gene>
<keyword evidence="1" id="KW-0472">Membrane</keyword>
<evidence type="ECO:0000313" key="2">
    <source>
        <dbReference type="EMBL" id="RXR24231.1"/>
    </source>
</evidence>
<comment type="caution">
    <text evidence="2">The sequence shown here is derived from an EMBL/GenBank/DDBJ whole genome shotgun (WGS) entry which is preliminary data.</text>
</comment>
<evidence type="ECO:0000256" key="1">
    <source>
        <dbReference type="SAM" id="Phobius"/>
    </source>
</evidence>
<keyword evidence="1" id="KW-0812">Transmembrane</keyword>
<evidence type="ECO:0000313" key="3">
    <source>
        <dbReference type="Proteomes" id="UP000289857"/>
    </source>
</evidence>
<feature type="transmembrane region" description="Helical" evidence="1">
    <location>
        <begin position="71"/>
        <end position="97"/>
    </location>
</feature>
<reference evidence="3" key="1">
    <citation type="submission" date="2019-01" db="EMBL/GenBank/DDBJ databases">
        <title>Cytophagaceae bacterium strain CAR-16.</title>
        <authorList>
            <person name="Chen W.-M."/>
        </authorList>
    </citation>
    <scope>NUCLEOTIDE SEQUENCE [LARGE SCALE GENOMIC DNA]</scope>
    <source>
        <strain evidence="3">WWJ-16</strain>
    </source>
</reference>
<sequence length="152" mass="16933">MYKSKLSSDPTALILGIISLFILFFVCCCGLLLPVSLALAIVGWVMAHKSIKEYEINPEVFSSNSRSNVGIARLLCIVSTILNGLLILVFAVGMLFFQSDIFEKFRKELEKQNSKNVTITIDTTAMDTKEDDALYQEKSQDSIVEDSVEVKL</sequence>
<dbReference type="AlphaFoldDB" id="A0A4Q1KC70"/>
<feature type="transmembrane region" description="Helical" evidence="1">
    <location>
        <begin position="12"/>
        <end position="45"/>
    </location>
</feature>
<keyword evidence="1" id="KW-1133">Transmembrane helix</keyword>
<name>A0A4Q1KC70_9FLAO</name>
<accession>A0A4Q1KC70</accession>
<organism evidence="2 3">
    <name type="scientific">Flavobacterium stagni</name>
    <dbReference type="NCBI Taxonomy" id="2506421"/>
    <lineage>
        <taxon>Bacteria</taxon>
        <taxon>Pseudomonadati</taxon>
        <taxon>Bacteroidota</taxon>
        <taxon>Flavobacteriia</taxon>
        <taxon>Flavobacteriales</taxon>
        <taxon>Flavobacteriaceae</taxon>
        <taxon>Flavobacterium</taxon>
    </lineage>
</organism>
<dbReference type="Proteomes" id="UP000289857">
    <property type="component" value="Unassembled WGS sequence"/>
</dbReference>
<dbReference type="OrthoDB" id="1367217at2"/>